<dbReference type="InterPro" id="IPR036291">
    <property type="entry name" value="NAD(P)-bd_dom_sf"/>
</dbReference>
<dbReference type="PRINTS" id="PR00081">
    <property type="entry name" value="GDHRDH"/>
</dbReference>
<sequence>MVTGTGPVCDPAASLAGKSVLITGGGSGIGAALTLGFLSAGAKVTIVQNQDGSAFCDQAEQHTGTRPHFINCDLTDVPALKRSFAQTRETQGPISVLINNAANDQRHSTEEVSEAFWDWSQSINLKAQFFACQAAVADMRSIGGGSIINLSSISYMMGNAGYPVYVAAKAGITGMTRSLAREFGADNIRVNALIPGWVMTERQKTLWATEDAVAAHLERQAIKQVLMPQDMVGPALFLASNMSFGMTGQALVVDGGVVATG</sequence>
<dbReference type="RefSeq" id="WP_051584226.1">
    <property type="nucleotide sequence ID" value="NZ_JEMU01000018.1"/>
</dbReference>
<dbReference type="PANTHER" id="PTHR42760">
    <property type="entry name" value="SHORT-CHAIN DEHYDROGENASES/REDUCTASES FAMILY MEMBER"/>
    <property type="match status" value="1"/>
</dbReference>
<dbReference type="InterPro" id="IPR020904">
    <property type="entry name" value="Sc_DH/Rdtase_CS"/>
</dbReference>
<organism evidence="3 4">
    <name type="scientific">Sulfitobacter mediterraneus</name>
    <dbReference type="NCBI Taxonomy" id="83219"/>
    <lineage>
        <taxon>Bacteria</taxon>
        <taxon>Pseudomonadati</taxon>
        <taxon>Pseudomonadota</taxon>
        <taxon>Alphaproteobacteria</taxon>
        <taxon>Rhodobacterales</taxon>
        <taxon>Roseobacteraceae</taxon>
        <taxon>Sulfitobacter</taxon>
    </lineage>
</organism>
<evidence type="ECO:0000313" key="3">
    <source>
        <dbReference type="EMBL" id="KAJ01841.1"/>
    </source>
</evidence>
<dbReference type="PROSITE" id="PS00061">
    <property type="entry name" value="ADH_SHORT"/>
    <property type="match status" value="1"/>
</dbReference>
<evidence type="ECO:0000256" key="1">
    <source>
        <dbReference type="ARBA" id="ARBA00006484"/>
    </source>
</evidence>
<dbReference type="Gene3D" id="3.40.50.720">
    <property type="entry name" value="NAD(P)-binding Rossmann-like Domain"/>
    <property type="match status" value="1"/>
</dbReference>
<dbReference type="Pfam" id="PF13561">
    <property type="entry name" value="adh_short_C2"/>
    <property type="match status" value="1"/>
</dbReference>
<evidence type="ECO:0000313" key="4">
    <source>
        <dbReference type="Proteomes" id="UP000027337"/>
    </source>
</evidence>
<comment type="caution">
    <text evidence="3">The sequence shown here is derived from an EMBL/GenBank/DDBJ whole genome shotgun (WGS) entry which is preliminary data.</text>
</comment>
<dbReference type="PANTHER" id="PTHR42760:SF133">
    <property type="entry name" value="3-OXOACYL-[ACYL-CARRIER-PROTEIN] REDUCTASE"/>
    <property type="match status" value="1"/>
</dbReference>
<dbReference type="FunFam" id="3.40.50.720:FF:000084">
    <property type="entry name" value="Short-chain dehydrogenase reductase"/>
    <property type="match status" value="1"/>
</dbReference>
<dbReference type="CDD" id="cd05233">
    <property type="entry name" value="SDR_c"/>
    <property type="match status" value="1"/>
</dbReference>
<gene>
    <name evidence="3" type="ORF">PM02_17095</name>
</gene>
<dbReference type="AlphaFoldDB" id="A0A061SJF0"/>
<dbReference type="GO" id="GO:0016616">
    <property type="term" value="F:oxidoreductase activity, acting on the CH-OH group of donors, NAD or NADP as acceptor"/>
    <property type="evidence" value="ECO:0007669"/>
    <property type="project" value="TreeGrafter"/>
</dbReference>
<accession>A0A061SJF0</accession>
<dbReference type="PRINTS" id="PR00080">
    <property type="entry name" value="SDRFAMILY"/>
</dbReference>
<dbReference type="Proteomes" id="UP000027337">
    <property type="component" value="Unassembled WGS sequence"/>
</dbReference>
<proteinExistence type="inferred from homology"/>
<dbReference type="SUPFAM" id="SSF51735">
    <property type="entry name" value="NAD(P)-binding Rossmann-fold domains"/>
    <property type="match status" value="1"/>
</dbReference>
<keyword evidence="4" id="KW-1185">Reference proteome</keyword>
<reference evidence="3 4" key="1">
    <citation type="journal article" date="2014" name="Genome Announc.">
        <title>Draft Genome Sequences of Two Isolates of the Roseobacter Group, Sulfitobacter sp. Strains 3SOLIMAR09 and 1FIGIMAR09, from Harbors of Mallorca Island (Mediterranean Sea).</title>
        <authorList>
            <person name="Mas-Llado M."/>
            <person name="Pina-Villalonga J.M."/>
            <person name="Brunet-Galmes I."/>
            <person name="Nogales B."/>
            <person name="Bosch R."/>
        </authorList>
    </citation>
    <scope>NUCLEOTIDE SEQUENCE [LARGE SCALE GENOMIC DNA]</scope>
    <source>
        <strain evidence="3 4">1FIGIMAR09</strain>
    </source>
</reference>
<comment type="similarity">
    <text evidence="1">Belongs to the short-chain dehydrogenases/reductases (SDR) family.</text>
</comment>
<dbReference type="eggNOG" id="COG1028">
    <property type="taxonomic scope" value="Bacteria"/>
</dbReference>
<dbReference type="STRING" id="83219.PM02_17095"/>
<name>A0A061SJF0_9RHOB</name>
<keyword evidence="2" id="KW-0560">Oxidoreductase</keyword>
<dbReference type="InterPro" id="IPR002347">
    <property type="entry name" value="SDR_fam"/>
</dbReference>
<evidence type="ECO:0000256" key="2">
    <source>
        <dbReference type="ARBA" id="ARBA00023002"/>
    </source>
</evidence>
<dbReference type="EMBL" id="JEMU01000018">
    <property type="protein sequence ID" value="KAJ01841.1"/>
    <property type="molecule type" value="Genomic_DNA"/>
</dbReference>
<protein>
    <submittedName>
        <fullName evidence="3">3-oxoacyl-ACP reductase</fullName>
    </submittedName>
</protein>